<accession>A0ABY5UYB4</accession>
<reference evidence="1" key="1">
    <citation type="journal article" date="2022" name="Cell">
        <title>Design, construction, and in vivo augmentation of a complex gut microbiome.</title>
        <authorList>
            <person name="Cheng A.G."/>
            <person name="Ho P.Y."/>
            <person name="Aranda-Diaz A."/>
            <person name="Jain S."/>
            <person name="Yu F.B."/>
            <person name="Meng X."/>
            <person name="Wang M."/>
            <person name="Iakiviak M."/>
            <person name="Nagashima K."/>
            <person name="Zhao A."/>
            <person name="Murugkar P."/>
            <person name="Patil A."/>
            <person name="Atabakhsh K."/>
            <person name="Weakley A."/>
            <person name="Yan J."/>
            <person name="Brumbaugh A.R."/>
            <person name="Higginbottom S."/>
            <person name="Dimas A."/>
            <person name="Shiver A.L."/>
            <person name="Deutschbauer A."/>
            <person name="Neff N."/>
            <person name="Sonnenburg J.L."/>
            <person name="Huang K.C."/>
            <person name="Fischbach M.A."/>
        </authorList>
    </citation>
    <scope>NUCLEOTIDE SEQUENCE</scope>
    <source>
        <strain evidence="1">AP11</strain>
    </source>
</reference>
<sequence length="266" mass="30909">MKLTINPKYARLRGFTESLPRIFPTSTGGKTLYEGRNIVKLYTQNGQRITVKSYGHLTLFNRLIYGSLRKSKAERAFRHAIRLQCLGIDTPEAVASLEIRRFGMLRDSYFVSAYTDYLPVSDITASFPQNPDSQNMLDQLAGFLVELHRTGVYHRDLHIGNILYRCDARGNCRFQLIDTNRMTFHRRLSQRRRIENLRRLACETDAYLYILKRYAEATGADTHSFQLRGVLLRLFLEAWHHLRHKIKKAFRAIRPGGRTDSAIAER</sequence>
<organism evidence="1 2">
    <name type="scientific">Alistipes ihumii AP11</name>
    <dbReference type="NCBI Taxonomy" id="1211813"/>
    <lineage>
        <taxon>Bacteria</taxon>
        <taxon>Pseudomonadati</taxon>
        <taxon>Bacteroidota</taxon>
        <taxon>Bacteroidia</taxon>
        <taxon>Bacteroidales</taxon>
        <taxon>Rikenellaceae</taxon>
        <taxon>Alistipes</taxon>
    </lineage>
</organism>
<protein>
    <submittedName>
        <fullName evidence="1">Lipopolysaccharide kinase InaA family protein</fullName>
    </submittedName>
</protein>
<name>A0ABY5UYB4_9BACT</name>
<gene>
    <name evidence="1" type="ORF">NQ491_07080</name>
</gene>
<dbReference type="EMBL" id="CP102294">
    <property type="protein sequence ID" value="UWN56429.1"/>
    <property type="molecule type" value="Genomic_DNA"/>
</dbReference>
<evidence type="ECO:0000313" key="2">
    <source>
        <dbReference type="Proteomes" id="UP001059295"/>
    </source>
</evidence>
<keyword evidence="1" id="KW-0418">Kinase</keyword>
<dbReference type="GeneID" id="82891484"/>
<dbReference type="Gene3D" id="1.10.510.10">
    <property type="entry name" value="Transferase(Phosphotransferase) domain 1"/>
    <property type="match status" value="1"/>
</dbReference>
<dbReference type="RefSeq" id="WP_019246236.1">
    <property type="nucleotide sequence ID" value="NZ_CAPH01000013.1"/>
</dbReference>
<dbReference type="Pfam" id="PF06293">
    <property type="entry name" value="Kdo"/>
    <property type="match status" value="1"/>
</dbReference>
<dbReference type="Proteomes" id="UP001059295">
    <property type="component" value="Chromosome"/>
</dbReference>
<dbReference type="InterPro" id="IPR011009">
    <property type="entry name" value="Kinase-like_dom_sf"/>
</dbReference>
<keyword evidence="2" id="KW-1185">Reference proteome</keyword>
<keyword evidence="1" id="KW-0808">Transferase</keyword>
<evidence type="ECO:0000313" key="1">
    <source>
        <dbReference type="EMBL" id="UWN56429.1"/>
    </source>
</evidence>
<proteinExistence type="predicted"/>
<dbReference type="GO" id="GO:0016301">
    <property type="term" value="F:kinase activity"/>
    <property type="evidence" value="ECO:0007669"/>
    <property type="project" value="UniProtKB-KW"/>
</dbReference>
<dbReference type="SUPFAM" id="SSF56112">
    <property type="entry name" value="Protein kinase-like (PK-like)"/>
    <property type="match status" value="1"/>
</dbReference>